<evidence type="ECO:0000313" key="2">
    <source>
        <dbReference type="Proteomes" id="UP000189796"/>
    </source>
</evidence>
<protein>
    <submittedName>
        <fullName evidence="1">Uncharacterized protein</fullName>
    </submittedName>
</protein>
<organism evidence="1 2">
    <name type="scientific">Bradyrhizobium erythrophlei</name>
    <dbReference type="NCBI Taxonomy" id="1437360"/>
    <lineage>
        <taxon>Bacteria</taxon>
        <taxon>Pseudomonadati</taxon>
        <taxon>Pseudomonadota</taxon>
        <taxon>Alphaproteobacteria</taxon>
        <taxon>Hyphomicrobiales</taxon>
        <taxon>Nitrobacteraceae</taxon>
        <taxon>Bradyrhizobium</taxon>
    </lineage>
</organism>
<dbReference type="EMBL" id="LT670817">
    <property type="protein sequence ID" value="SHG90542.1"/>
    <property type="molecule type" value="Genomic_DNA"/>
</dbReference>
<name>A0A1M5NM07_9BRAD</name>
<evidence type="ECO:0000313" key="1">
    <source>
        <dbReference type="EMBL" id="SHG90542.1"/>
    </source>
</evidence>
<proteinExistence type="predicted"/>
<reference evidence="1 2" key="1">
    <citation type="submission" date="2016-11" db="EMBL/GenBank/DDBJ databases">
        <authorList>
            <person name="Jaros S."/>
            <person name="Januszkiewicz K."/>
            <person name="Wedrychowicz H."/>
        </authorList>
    </citation>
    <scope>NUCLEOTIDE SEQUENCE [LARGE SCALE GENOMIC DNA]</scope>
    <source>
        <strain evidence="1 2">GAS138</strain>
    </source>
</reference>
<dbReference type="Proteomes" id="UP000189796">
    <property type="component" value="Chromosome I"/>
</dbReference>
<gene>
    <name evidence="1" type="ORF">SAMN05443248_3046</name>
</gene>
<accession>A0A1M5NM07</accession>
<dbReference type="AlphaFoldDB" id="A0A1M5NM07"/>
<dbReference type="RefSeq" id="WP_079601992.1">
    <property type="nucleotide sequence ID" value="NZ_LT670817.1"/>
</dbReference>
<sequence length="110" mass="12475">MVAVTVAGPRKPTNDEIRAAKQLLEANGYVVVERDRVVEATVDYRIELRDLDVIPSPDLLMERVRHGLALHLGEEIAKRGAALVTDEINHLCTHRRVEYRVTVIMPERKP</sequence>